<keyword evidence="2" id="KW-1185">Reference proteome</keyword>
<evidence type="ECO:0000313" key="1">
    <source>
        <dbReference type="EMBL" id="WBW49449.1"/>
    </source>
</evidence>
<proteinExistence type="predicted"/>
<gene>
    <name evidence="1" type="ORF">O6R05_05430</name>
</gene>
<organism evidence="1 2">
    <name type="scientific">Peptoniphilus equinus</name>
    <dbReference type="NCBI Taxonomy" id="3016343"/>
    <lineage>
        <taxon>Bacteria</taxon>
        <taxon>Bacillati</taxon>
        <taxon>Bacillota</taxon>
        <taxon>Tissierellia</taxon>
        <taxon>Tissierellales</taxon>
        <taxon>Peptoniphilaceae</taxon>
        <taxon>Peptoniphilus</taxon>
    </lineage>
</organism>
<dbReference type="RefSeq" id="WP_271190978.1">
    <property type="nucleotide sequence ID" value="NZ_CP115667.1"/>
</dbReference>
<reference evidence="1 2" key="1">
    <citation type="submission" date="2023-01" db="EMBL/GenBank/DDBJ databases">
        <authorList>
            <person name="Lee S.H."/>
            <person name="Jung H.S."/>
            <person name="Yun J.U."/>
        </authorList>
    </citation>
    <scope>NUCLEOTIDE SEQUENCE [LARGE SCALE GENOMIC DNA]</scope>
    <source>
        <strain evidence="1 2">CBA3646</strain>
    </source>
</reference>
<sequence length="83" mass="9579">MKHRVVINVSNANSKKRKVMEAAEMSLPKRIIRFLFGDFTQIYLLKPGDQIESVDIKEVKEGEKDVKNKATNGNQRRCRESCI</sequence>
<dbReference type="Proteomes" id="UP001210339">
    <property type="component" value="Chromosome"/>
</dbReference>
<evidence type="ECO:0000313" key="2">
    <source>
        <dbReference type="Proteomes" id="UP001210339"/>
    </source>
</evidence>
<accession>A0ABY7QRP7</accession>
<dbReference type="EMBL" id="CP115667">
    <property type="protein sequence ID" value="WBW49449.1"/>
    <property type="molecule type" value="Genomic_DNA"/>
</dbReference>
<name>A0ABY7QRP7_9FIRM</name>
<protein>
    <submittedName>
        <fullName evidence="1">Uncharacterized protein</fullName>
    </submittedName>
</protein>